<dbReference type="GO" id="GO:0010268">
    <property type="term" value="P:brassinosteroid homeostasis"/>
    <property type="evidence" value="ECO:0007669"/>
    <property type="project" value="TreeGrafter"/>
</dbReference>
<dbReference type="GO" id="GO:0016705">
    <property type="term" value="F:oxidoreductase activity, acting on paired donors, with incorporation or reduction of molecular oxygen"/>
    <property type="evidence" value="ECO:0007669"/>
    <property type="project" value="InterPro"/>
</dbReference>
<dbReference type="Proteomes" id="UP001341281">
    <property type="component" value="Chromosome 02"/>
</dbReference>
<dbReference type="PRINTS" id="PR00463">
    <property type="entry name" value="EP450I"/>
</dbReference>
<keyword evidence="2" id="KW-0408">Iron</keyword>
<dbReference type="InterPro" id="IPR001128">
    <property type="entry name" value="Cyt_P450"/>
</dbReference>
<gene>
    <name evidence="4" type="ORF">U9M48_010071</name>
</gene>
<dbReference type="GO" id="GO:0016125">
    <property type="term" value="P:sterol metabolic process"/>
    <property type="evidence" value="ECO:0007669"/>
    <property type="project" value="TreeGrafter"/>
</dbReference>
<dbReference type="GO" id="GO:0004497">
    <property type="term" value="F:monooxygenase activity"/>
    <property type="evidence" value="ECO:0007669"/>
    <property type="project" value="InterPro"/>
</dbReference>
<keyword evidence="1" id="KW-0479">Metal-binding</keyword>
<evidence type="ECO:0000256" key="3">
    <source>
        <dbReference type="SAM" id="SignalP"/>
    </source>
</evidence>
<evidence type="ECO:0000256" key="2">
    <source>
        <dbReference type="ARBA" id="ARBA00023004"/>
    </source>
</evidence>
<dbReference type="GO" id="GO:0016132">
    <property type="term" value="P:brassinosteroid biosynthetic process"/>
    <property type="evidence" value="ECO:0007669"/>
    <property type="project" value="TreeGrafter"/>
</dbReference>
<dbReference type="AlphaFoldDB" id="A0AAQ3SU80"/>
<dbReference type="Pfam" id="PF00067">
    <property type="entry name" value="p450"/>
    <property type="match status" value="1"/>
</dbReference>
<dbReference type="InterPro" id="IPR036396">
    <property type="entry name" value="Cyt_P450_sf"/>
</dbReference>
<feature type="signal peptide" evidence="3">
    <location>
        <begin position="1"/>
        <end position="21"/>
    </location>
</feature>
<dbReference type="SUPFAM" id="SSF48264">
    <property type="entry name" value="Cytochrome P450"/>
    <property type="match status" value="1"/>
</dbReference>
<dbReference type="EMBL" id="CP144746">
    <property type="protein sequence ID" value="WVZ59994.1"/>
    <property type="molecule type" value="Genomic_DNA"/>
</dbReference>
<evidence type="ECO:0008006" key="6">
    <source>
        <dbReference type="Google" id="ProtNLM"/>
    </source>
</evidence>
<evidence type="ECO:0000313" key="5">
    <source>
        <dbReference type="Proteomes" id="UP001341281"/>
    </source>
</evidence>
<keyword evidence="5" id="KW-1185">Reference proteome</keyword>
<evidence type="ECO:0000313" key="4">
    <source>
        <dbReference type="EMBL" id="WVZ59994.1"/>
    </source>
</evidence>
<dbReference type="PANTHER" id="PTHR24286:SF81">
    <property type="entry name" value="CYTOCHROME P450 FAMILY PROTEIN, EXPRESSED"/>
    <property type="match status" value="1"/>
</dbReference>
<dbReference type="PANTHER" id="PTHR24286">
    <property type="entry name" value="CYTOCHROME P450 26"/>
    <property type="match status" value="1"/>
</dbReference>
<sequence>MAMDCLAAAFVSLALATLVLSLVLRWGNGGPCEPARLPPGSRGLPLIGETLEFFTRSETLELLPFFKRRLERYGPIFRTSLVGNDLIVSLDPEFSARYPPSLMRVFSTDNIITVLGPLHRHIRALVLRLFGPESLRLVLLRDVQRSARAELLSWLQRPDVEVRAATSRMIFGVTAKKLISHDDAASGGSLWKCFDACTRGLLAFRSAFPAQPSTGACSVMKTLKQQLGARRQSRHAAGAGAGGEAVDFFDAVIDEMDKPGSEINEGIALDLLCLMLFASHETTSIGLTATLKFLTDNPKALQELTEEHENVLKRRADPDSEITWEEYKTMKFTSHVIHEALRLANIAPVVFRKAKQDVQINDYTIPQGSKMMICTSTAHMNPKVYENPSTFNPWRWKDTLEPVGGSKDFMAFGGGLRLRAGADFAKLQLAIFLHCLAYR</sequence>
<keyword evidence="3" id="KW-0732">Signal</keyword>
<organism evidence="4 5">
    <name type="scientific">Paspalum notatum var. saurae</name>
    <dbReference type="NCBI Taxonomy" id="547442"/>
    <lineage>
        <taxon>Eukaryota</taxon>
        <taxon>Viridiplantae</taxon>
        <taxon>Streptophyta</taxon>
        <taxon>Embryophyta</taxon>
        <taxon>Tracheophyta</taxon>
        <taxon>Spermatophyta</taxon>
        <taxon>Magnoliopsida</taxon>
        <taxon>Liliopsida</taxon>
        <taxon>Poales</taxon>
        <taxon>Poaceae</taxon>
        <taxon>PACMAD clade</taxon>
        <taxon>Panicoideae</taxon>
        <taxon>Andropogonodae</taxon>
        <taxon>Paspaleae</taxon>
        <taxon>Paspalinae</taxon>
        <taxon>Paspalum</taxon>
    </lineage>
</organism>
<protein>
    <recommendedName>
        <fullName evidence="6">Cytochrome P450</fullName>
    </recommendedName>
</protein>
<feature type="chain" id="PRO_5043024048" description="Cytochrome P450" evidence="3">
    <location>
        <begin position="22"/>
        <end position="439"/>
    </location>
</feature>
<dbReference type="GO" id="GO:0020037">
    <property type="term" value="F:heme binding"/>
    <property type="evidence" value="ECO:0007669"/>
    <property type="project" value="InterPro"/>
</dbReference>
<dbReference type="Gene3D" id="1.10.630.10">
    <property type="entry name" value="Cytochrome P450"/>
    <property type="match status" value="1"/>
</dbReference>
<evidence type="ECO:0000256" key="1">
    <source>
        <dbReference type="ARBA" id="ARBA00022723"/>
    </source>
</evidence>
<dbReference type="GO" id="GO:0005506">
    <property type="term" value="F:iron ion binding"/>
    <property type="evidence" value="ECO:0007669"/>
    <property type="project" value="InterPro"/>
</dbReference>
<name>A0AAQ3SU80_PASNO</name>
<reference evidence="4 5" key="1">
    <citation type="submission" date="2024-02" db="EMBL/GenBank/DDBJ databases">
        <title>High-quality chromosome-scale genome assembly of Pensacola bahiagrass (Paspalum notatum Flugge var. saurae).</title>
        <authorList>
            <person name="Vega J.M."/>
            <person name="Podio M."/>
            <person name="Orjuela J."/>
            <person name="Siena L.A."/>
            <person name="Pessino S.C."/>
            <person name="Combes M.C."/>
            <person name="Mariac C."/>
            <person name="Albertini E."/>
            <person name="Pupilli F."/>
            <person name="Ortiz J.P.A."/>
            <person name="Leblanc O."/>
        </authorList>
    </citation>
    <scope>NUCLEOTIDE SEQUENCE [LARGE SCALE GENOMIC DNA]</scope>
    <source>
        <strain evidence="4">R1</strain>
        <tissue evidence="4">Leaf</tissue>
    </source>
</reference>
<dbReference type="InterPro" id="IPR002401">
    <property type="entry name" value="Cyt_P450_E_grp-I"/>
</dbReference>
<accession>A0AAQ3SU80</accession>
<proteinExistence type="predicted"/>